<comment type="caution">
    <text evidence="2">The sequence shown here is derived from an EMBL/GenBank/DDBJ whole genome shotgun (WGS) entry which is preliminary data.</text>
</comment>
<dbReference type="Gene3D" id="3.30.420.10">
    <property type="entry name" value="Ribonuclease H-like superfamily/Ribonuclease H"/>
    <property type="match status" value="1"/>
</dbReference>
<evidence type="ECO:0000259" key="1">
    <source>
        <dbReference type="Pfam" id="PF13456"/>
    </source>
</evidence>
<feature type="domain" description="RNase H type-1" evidence="1">
    <location>
        <begin position="2"/>
        <end position="123"/>
    </location>
</feature>
<sequence length="128" mass="13822">MDGSSKGNPRVAGIGGVLRDTNEQILCLFYVEVRVADSILAAVLTIHRACALISSQMYLLDHNINILSDSKIAVSWTNDGGFDHLNLVNVLYDIKQFLSFMSLVSIKHTARSCNSLADVLAKAGSGLL</sequence>
<dbReference type="Proteomes" id="UP001280121">
    <property type="component" value="Unassembled WGS sequence"/>
</dbReference>
<reference evidence="2" key="1">
    <citation type="journal article" date="2023" name="Plant J.">
        <title>Genome sequences and population genomics provide insights into the demographic history, inbreeding, and mutation load of two 'living fossil' tree species of Dipteronia.</title>
        <authorList>
            <person name="Feng Y."/>
            <person name="Comes H.P."/>
            <person name="Chen J."/>
            <person name="Zhu S."/>
            <person name="Lu R."/>
            <person name="Zhang X."/>
            <person name="Li P."/>
            <person name="Qiu J."/>
            <person name="Olsen K.M."/>
            <person name="Qiu Y."/>
        </authorList>
    </citation>
    <scope>NUCLEOTIDE SEQUENCE</scope>
    <source>
        <strain evidence="2">KIB01</strain>
    </source>
</reference>
<dbReference type="PANTHER" id="PTHR47723">
    <property type="entry name" value="OS05G0353850 PROTEIN"/>
    <property type="match status" value="1"/>
</dbReference>
<keyword evidence="3" id="KW-1185">Reference proteome</keyword>
<accession>A0AAD9X6Y7</accession>
<organism evidence="2 3">
    <name type="scientific">Dipteronia dyeriana</name>
    <dbReference type="NCBI Taxonomy" id="168575"/>
    <lineage>
        <taxon>Eukaryota</taxon>
        <taxon>Viridiplantae</taxon>
        <taxon>Streptophyta</taxon>
        <taxon>Embryophyta</taxon>
        <taxon>Tracheophyta</taxon>
        <taxon>Spermatophyta</taxon>
        <taxon>Magnoliopsida</taxon>
        <taxon>eudicotyledons</taxon>
        <taxon>Gunneridae</taxon>
        <taxon>Pentapetalae</taxon>
        <taxon>rosids</taxon>
        <taxon>malvids</taxon>
        <taxon>Sapindales</taxon>
        <taxon>Sapindaceae</taxon>
        <taxon>Hippocastanoideae</taxon>
        <taxon>Acereae</taxon>
        <taxon>Dipteronia</taxon>
    </lineage>
</organism>
<dbReference type="PANTHER" id="PTHR47723:SF22">
    <property type="entry name" value="RNASE H TYPE-1 DOMAIN-CONTAINING PROTEIN"/>
    <property type="match status" value="1"/>
</dbReference>
<dbReference type="CDD" id="cd06222">
    <property type="entry name" value="RNase_H_like"/>
    <property type="match status" value="1"/>
</dbReference>
<protein>
    <recommendedName>
        <fullName evidence="1">RNase H type-1 domain-containing protein</fullName>
    </recommendedName>
</protein>
<dbReference type="AlphaFoldDB" id="A0AAD9X6Y7"/>
<dbReference type="InterPro" id="IPR044730">
    <property type="entry name" value="RNase_H-like_dom_plant"/>
</dbReference>
<dbReference type="SUPFAM" id="SSF53098">
    <property type="entry name" value="Ribonuclease H-like"/>
    <property type="match status" value="1"/>
</dbReference>
<dbReference type="GO" id="GO:0003676">
    <property type="term" value="F:nucleic acid binding"/>
    <property type="evidence" value="ECO:0007669"/>
    <property type="project" value="InterPro"/>
</dbReference>
<name>A0AAD9X6Y7_9ROSI</name>
<gene>
    <name evidence="2" type="ORF">Ddye_013723</name>
</gene>
<dbReference type="EMBL" id="JANJYI010000004">
    <property type="protein sequence ID" value="KAK2653867.1"/>
    <property type="molecule type" value="Genomic_DNA"/>
</dbReference>
<evidence type="ECO:0000313" key="3">
    <source>
        <dbReference type="Proteomes" id="UP001280121"/>
    </source>
</evidence>
<dbReference type="InterPro" id="IPR012337">
    <property type="entry name" value="RNaseH-like_sf"/>
</dbReference>
<dbReference type="InterPro" id="IPR053151">
    <property type="entry name" value="RNase_H-like"/>
</dbReference>
<dbReference type="GO" id="GO:0004523">
    <property type="term" value="F:RNA-DNA hybrid ribonuclease activity"/>
    <property type="evidence" value="ECO:0007669"/>
    <property type="project" value="InterPro"/>
</dbReference>
<evidence type="ECO:0000313" key="2">
    <source>
        <dbReference type="EMBL" id="KAK2653867.1"/>
    </source>
</evidence>
<dbReference type="Pfam" id="PF13456">
    <property type="entry name" value="RVT_3"/>
    <property type="match status" value="1"/>
</dbReference>
<dbReference type="InterPro" id="IPR002156">
    <property type="entry name" value="RNaseH_domain"/>
</dbReference>
<proteinExistence type="predicted"/>
<dbReference type="InterPro" id="IPR036397">
    <property type="entry name" value="RNaseH_sf"/>
</dbReference>